<sequence>MRRLLGAVIIANILAGALVLRIPNAPAELAAAAPPRQCDWNTEYERTIKELGEDPRDVVRVAGIARKGQAYLDAHMIGINPTTPCDMVSSVIRHEWAHVQQGRLAGGLDAAWRKYGDRLEIVADCTSWLLGSKHTPYRQQRIDDHFPGCTAADLADARELLGFRSPADVSVR</sequence>
<reference evidence="1 2" key="1">
    <citation type="submission" date="2016-10" db="EMBL/GenBank/DDBJ databases">
        <authorList>
            <person name="de Groot N.N."/>
        </authorList>
    </citation>
    <scope>NUCLEOTIDE SEQUENCE [LARGE SCALE GENOMIC DNA]</scope>
    <source>
        <strain evidence="1 2">CGMCC 4.5506</strain>
    </source>
</reference>
<gene>
    <name evidence="1" type="ORF">SAMN05421630_107409</name>
</gene>
<protein>
    <submittedName>
        <fullName evidence="1">Uncharacterized protein</fullName>
    </submittedName>
</protein>
<dbReference type="KEGG" id="pmad:BAY61_23790"/>
<name>A0A222VUV7_9PSEU</name>
<evidence type="ECO:0000313" key="1">
    <source>
        <dbReference type="EMBL" id="SDD35090.1"/>
    </source>
</evidence>
<organism evidence="1 2">
    <name type="scientific">Prauserella marina</name>
    <dbReference type="NCBI Taxonomy" id="530584"/>
    <lineage>
        <taxon>Bacteria</taxon>
        <taxon>Bacillati</taxon>
        <taxon>Actinomycetota</taxon>
        <taxon>Actinomycetes</taxon>
        <taxon>Pseudonocardiales</taxon>
        <taxon>Pseudonocardiaceae</taxon>
        <taxon>Prauserella</taxon>
    </lineage>
</organism>
<proteinExistence type="predicted"/>
<accession>A0A222VUV7</accession>
<dbReference type="Proteomes" id="UP000199494">
    <property type="component" value="Unassembled WGS sequence"/>
</dbReference>
<keyword evidence="2" id="KW-1185">Reference proteome</keyword>
<dbReference type="EMBL" id="FMZE01000007">
    <property type="protein sequence ID" value="SDD35090.1"/>
    <property type="molecule type" value="Genomic_DNA"/>
</dbReference>
<dbReference type="RefSeq" id="WP_091807392.1">
    <property type="nucleotide sequence ID" value="NZ_CP016353.1"/>
</dbReference>
<dbReference type="AlphaFoldDB" id="A0A222VUV7"/>
<evidence type="ECO:0000313" key="2">
    <source>
        <dbReference type="Proteomes" id="UP000199494"/>
    </source>
</evidence>
<dbReference type="OrthoDB" id="3701177at2"/>
<dbReference type="STRING" id="530584.SAMN05421630_107409"/>